<reference evidence="1 2" key="1">
    <citation type="submission" date="2019-05" db="EMBL/GenBank/DDBJ databases">
        <title>Another draft genome of Portunus trituberculatus and its Hox gene families provides insights of decapod evolution.</title>
        <authorList>
            <person name="Jeong J.-H."/>
            <person name="Song I."/>
            <person name="Kim S."/>
            <person name="Choi T."/>
            <person name="Kim D."/>
            <person name="Ryu S."/>
            <person name="Kim W."/>
        </authorList>
    </citation>
    <scope>NUCLEOTIDE SEQUENCE [LARGE SCALE GENOMIC DNA]</scope>
    <source>
        <tissue evidence="1">Muscle</tissue>
    </source>
</reference>
<accession>A0A5B7HBD4</accession>
<gene>
    <name evidence="1" type="ORF">E2C01_060425</name>
</gene>
<evidence type="ECO:0000313" key="2">
    <source>
        <dbReference type="Proteomes" id="UP000324222"/>
    </source>
</evidence>
<proteinExistence type="predicted"/>
<organism evidence="1 2">
    <name type="scientific">Portunus trituberculatus</name>
    <name type="common">Swimming crab</name>
    <name type="synonym">Neptunus trituberculatus</name>
    <dbReference type="NCBI Taxonomy" id="210409"/>
    <lineage>
        <taxon>Eukaryota</taxon>
        <taxon>Metazoa</taxon>
        <taxon>Ecdysozoa</taxon>
        <taxon>Arthropoda</taxon>
        <taxon>Crustacea</taxon>
        <taxon>Multicrustacea</taxon>
        <taxon>Malacostraca</taxon>
        <taxon>Eumalacostraca</taxon>
        <taxon>Eucarida</taxon>
        <taxon>Decapoda</taxon>
        <taxon>Pleocyemata</taxon>
        <taxon>Brachyura</taxon>
        <taxon>Eubrachyura</taxon>
        <taxon>Portunoidea</taxon>
        <taxon>Portunidae</taxon>
        <taxon>Portuninae</taxon>
        <taxon>Portunus</taxon>
    </lineage>
</organism>
<dbReference type="Proteomes" id="UP000324222">
    <property type="component" value="Unassembled WGS sequence"/>
</dbReference>
<keyword evidence="2" id="KW-1185">Reference proteome</keyword>
<name>A0A5B7HBD4_PORTR</name>
<dbReference type="EMBL" id="VSRR010024559">
    <property type="protein sequence ID" value="MPC66278.1"/>
    <property type="molecule type" value="Genomic_DNA"/>
</dbReference>
<dbReference type="AlphaFoldDB" id="A0A5B7HBD4"/>
<sequence>MQSYEKEILNVAMKPSDVDRHNSVIKGMADVCMCWWNVNILPPRGPGSILAGTLAAPRIACVAI</sequence>
<evidence type="ECO:0000313" key="1">
    <source>
        <dbReference type="EMBL" id="MPC66278.1"/>
    </source>
</evidence>
<protein>
    <submittedName>
        <fullName evidence="1">Uncharacterized protein</fullName>
    </submittedName>
</protein>
<comment type="caution">
    <text evidence="1">The sequence shown here is derived from an EMBL/GenBank/DDBJ whole genome shotgun (WGS) entry which is preliminary data.</text>
</comment>